<dbReference type="RefSeq" id="WP_149330209.1">
    <property type="nucleotide sequence ID" value="NZ_VTPY01000010.1"/>
</dbReference>
<organism evidence="2 3">
    <name type="scientific">Billgrantia pellis</name>
    <dbReference type="NCBI Taxonomy" id="2606936"/>
    <lineage>
        <taxon>Bacteria</taxon>
        <taxon>Pseudomonadati</taxon>
        <taxon>Pseudomonadota</taxon>
        <taxon>Gammaproteobacteria</taxon>
        <taxon>Oceanospirillales</taxon>
        <taxon>Halomonadaceae</taxon>
        <taxon>Billgrantia</taxon>
    </lineage>
</organism>
<keyword evidence="3" id="KW-1185">Reference proteome</keyword>
<feature type="domain" description="Extensin-like C-terminal" evidence="1">
    <location>
        <begin position="59"/>
        <end position="232"/>
    </location>
</feature>
<evidence type="ECO:0000313" key="3">
    <source>
        <dbReference type="Proteomes" id="UP000486760"/>
    </source>
</evidence>
<dbReference type="Proteomes" id="UP000486760">
    <property type="component" value="Unassembled WGS sequence"/>
</dbReference>
<gene>
    <name evidence="2" type="ORF">F0A17_20390</name>
</gene>
<accession>A0A7V7FXE0</accession>
<evidence type="ECO:0000313" key="2">
    <source>
        <dbReference type="EMBL" id="KAA0009668.1"/>
    </source>
</evidence>
<dbReference type="AlphaFoldDB" id="A0A7V7FXE0"/>
<comment type="caution">
    <text evidence="2">The sequence shown here is derived from an EMBL/GenBank/DDBJ whole genome shotgun (WGS) entry which is preliminary data.</text>
</comment>
<name>A0A7V7FXE0_9GAMM</name>
<dbReference type="Pfam" id="PF06904">
    <property type="entry name" value="Extensin-like_C"/>
    <property type="match status" value="1"/>
</dbReference>
<dbReference type="EMBL" id="VTPY01000010">
    <property type="protein sequence ID" value="KAA0009668.1"/>
    <property type="molecule type" value="Genomic_DNA"/>
</dbReference>
<reference evidence="2 3" key="1">
    <citation type="submission" date="2019-08" db="EMBL/GenBank/DDBJ databases">
        <title>Bioinformatics analysis of the strain L3 and L5.</title>
        <authorList>
            <person name="Li X."/>
        </authorList>
    </citation>
    <scope>NUCLEOTIDE SEQUENCE [LARGE SCALE GENOMIC DNA]</scope>
    <source>
        <strain evidence="2 3">L5</strain>
    </source>
</reference>
<evidence type="ECO:0000259" key="1">
    <source>
        <dbReference type="Pfam" id="PF06904"/>
    </source>
</evidence>
<protein>
    <submittedName>
        <fullName evidence="2">Extensin family protein</fullName>
    </submittedName>
</protein>
<proteinExistence type="predicted"/>
<dbReference type="InterPro" id="IPR009683">
    <property type="entry name" value="Extensin-like_C"/>
</dbReference>
<sequence>MRSFKVLLLVSALAVPSWWGFEARIPRHWHPWQPLTVDDPLTPVTRWKLRRLGDDPEGCLAALGTAPDDDLRVTPLDDHEPVAGCPLENVVRVHRAGVTFNASFVATCPLALAWTLYERHRLQPAAEAHFGTGVAHVVHYGSFACRGIYGREEGRPSEHATAEALDVATFRLADGREVSLQRHWEDDGARGDFLRAARDGACDLFGSVLGPDYNQAHADHLHFGMRGFRLCR</sequence>